<dbReference type="PANTHER" id="PTHR13800:SF41">
    <property type="entry name" value="PROTEIN CED-11"/>
    <property type="match status" value="1"/>
</dbReference>
<accession>A0A818VEJ4</accession>
<dbReference type="InterPro" id="IPR019734">
    <property type="entry name" value="TPR_rpt"/>
</dbReference>
<evidence type="ECO:0000256" key="2">
    <source>
        <dbReference type="ARBA" id="ARBA00022448"/>
    </source>
</evidence>
<feature type="compositionally biased region" description="Polar residues" evidence="11">
    <location>
        <begin position="1415"/>
        <end position="1447"/>
    </location>
</feature>
<keyword evidence="6 12" id="KW-1133">Transmembrane helix</keyword>
<evidence type="ECO:0000256" key="12">
    <source>
        <dbReference type="SAM" id="Phobius"/>
    </source>
</evidence>
<keyword evidence="4" id="KW-0677">Repeat</keyword>
<evidence type="ECO:0000256" key="1">
    <source>
        <dbReference type="ARBA" id="ARBA00004141"/>
    </source>
</evidence>
<feature type="compositionally biased region" description="Low complexity" evidence="11">
    <location>
        <begin position="441"/>
        <end position="451"/>
    </location>
</feature>
<dbReference type="Proteomes" id="UP000663844">
    <property type="component" value="Unassembled WGS sequence"/>
</dbReference>
<protein>
    <submittedName>
        <fullName evidence="15">Uncharacterized protein</fullName>
    </submittedName>
</protein>
<feature type="compositionally biased region" description="Polar residues" evidence="11">
    <location>
        <begin position="33"/>
        <end position="46"/>
    </location>
</feature>
<evidence type="ECO:0000256" key="11">
    <source>
        <dbReference type="SAM" id="MobiDB-lite"/>
    </source>
</evidence>
<feature type="compositionally biased region" description="Basic and acidic residues" evidence="11">
    <location>
        <begin position="49"/>
        <end position="80"/>
    </location>
</feature>
<evidence type="ECO:0000256" key="9">
    <source>
        <dbReference type="ARBA" id="ARBA00023303"/>
    </source>
</evidence>
<evidence type="ECO:0000259" key="14">
    <source>
        <dbReference type="Pfam" id="PF25508"/>
    </source>
</evidence>
<dbReference type="GO" id="GO:0005886">
    <property type="term" value="C:plasma membrane"/>
    <property type="evidence" value="ECO:0007669"/>
    <property type="project" value="TreeGrafter"/>
</dbReference>
<dbReference type="PANTHER" id="PTHR13800">
    <property type="entry name" value="TRANSIENT RECEPTOR POTENTIAL CATION CHANNEL, SUBFAMILY M, MEMBER 6"/>
    <property type="match status" value="1"/>
</dbReference>
<feature type="transmembrane region" description="Helical" evidence="12">
    <location>
        <begin position="915"/>
        <end position="938"/>
    </location>
</feature>
<dbReference type="SUPFAM" id="SSF48452">
    <property type="entry name" value="TPR-like"/>
    <property type="match status" value="1"/>
</dbReference>
<evidence type="ECO:0000313" key="16">
    <source>
        <dbReference type="Proteomes" id="UP000663844"/>
    </source>
</evidence>
<feature type="region of interest" description="Disordered" evidence="11">
    <location>
        <begin position="441"/>
        <end position="462"/>
    </location>
</feature>
<keyword evidence="7" id="KW-0406">Ion transport</keyword>
<evidence type="ECO:0000256" key="6">
    <source>
        <dbReference type="ARBA" id="ARBA00022989"/>
    </source>
</evidence>
<evidence type="ECO:0000256" key="3">
    <source>
        <dbReference type="ARBA" id="ARBA00022692"/>
    </source>
</evidence>
<dbReference type="Pfam" id="PF18139">
    <property type="entry name" value="LSDAT_euk"/>
    <property type="match status" value="1"/>
</dbReference>
<feature type="region of interest" description="Disordered" evidence="11">
    <location>
        <begin position="21"/>
        <end position="106"/>
    </location>
</feature>
<sequence>MRLILDVTKRKVTYVRFPFFLPPKDKKSDKSNELQQTSLQCGQSNRKQSKNDSDEEHLATEGQKNVKERSLLLKSDHNDDGTTDSQSTQTNKTSAAHQGCNLPKREKLLSTNNNEDDVAEKNTIVFEAVEIVDFMRTAWNLPSPELIISVTGGAKLFEIISPTEHQQFQQDLVQAATATNAWVFTGGTHTGVMKEVGDAYDKFRYKNTKKASQIPYIGIASWYATTDYKQLKQNPPLEDKNKSTQVAIDQTRFNKKIKKKAEDRVRLYRTRKPSDKEKPETKTSERFTSELAKAIIVERNREDFIKMMKSPEGYFLLNSFKVLGGDKKPKLDDAIMQAQLNEAWYTSGKFDQRTQLRLAVAWNKYDLVTKDTLKDRDLDDALVNALRRYSVNFVDIFIERNASFERLQRLFNITSFYIDLYHKERQEQLHLPDDLYNKISSSVSSNSGPQSEQHKHTQKNDDIIGKEMKETYYKTYLGKKYDPYKPKPQEIDYDLTLDDAYGFLNHKHKKDFGFNGMLTFSCNDAIRHNGHVTSISINFCDLLNMPLGNSPSKDRPSILLYIISPTRDDNEFVITHQYSLPNEMITELLSSERKSPFSDEDLTGIRTVQIQESTLYLEVGQFLAIGFDEYFRRPFHVKGSDSYYIDMNTANNQLKTGEAQLFIRQSIYCAAFKFTIKPAISFIPDLLLWSLFSDRPSLATCLCSHSENTIVATLLANKIYRFAAELVTEGDKIEEYLQEANKFDDHAARIMEECHKLDEDFADEILKTKSKLYYNYSPLRLAKESNSRRFLATNCVQKHLDKLWYGGGRTANGILMKDLSFFVCFISIFLIGYSVTSYSLITTEQQVNWYQTSGSSASTTYTLANDGSGLWNWTIIRNVIDWGMWKVYGQVELLDHQQVDDNTISADNDAYGNTVFVFTIIFVCIANVLLLNVLVALFNVTLEKTKEHAHISWAYQRNAIGLDYFRITKEYPLGEQIGTENGDSSIKKFSVPKIKIEKDQYLGIRFPPEAGNPFSAERNQYYCYFDGETDPETPLQFTRCWTKGIAMSFHVQPTQGTPANAKPNLQNIQSKQPNEEHVDQPKINNDTLPIVCADDNPNYSRLCIVKLKLCGKEDEELSDLMSYWKQNMESETDLTSFGSVLMQLEDQLEQAKRFYKELKKDNNEASLCRDCYSVLGNIYLKKNEYPKAIGYYTNAIKQSKELEDNQKWLVKGYTCLANAYFASNNKEDALKCYKEALERFNKEHIETYKYAIKCYQIMREIHPDESEYYDVGLVLYEQAVEFSKKNSLSSPFKLIEILKKIYEIYRKQWDYKNELKYLKQALEVSQEILKPNDPEIAALYIEIGDIHREQEEFILALSSYHRAAKIYYHCYPQDDKRNTEIQKVIKESNTSLKTRENTTTTLDAKNTPVDHHQPTAGSSQTTQLCSQDQSSVPTVKNNKNTEPIQSKSGKHSPPVPMNNESST</sequence>
<comment type="caution">
    <text evidence="15">The sequence shown here is derived from an EMBL/GenBank/DDBJ whole genome shotgun (WGS) entry which is preliminary data.</text>
</comment>
<dbReference type="GO" id="GO:0030001">
    <property type="term" value="P:metal ion transport"/>
    <property type="evidence" value="ECO:0007669"/>
    <property type="project" value="TreeGrafter"/>
</dbReference>
<feature type="repeat" description="TPR" evidence="10">
    <location>
        <begin position="1210"/>
        <end position="1243"/>
    </location>
</feature>
<evidence type="ECO:0000256" key="4">
    <source>
        <dbReference type="ARBA" id="ARBA00022737"/>
    </source>
</evidence>
<dbReference type="Gene3D" id="1.25.40.10">
    <property type="entry name" value="Tetratricopeptide repeat domain"/>
    <property type="match status" value="2"/>
</dbReference>
<gene>
    <name evidence="15" type="ORF">OXD698_LOCUS13151</name>
</gene>
<name>A0A818VEJ4_9BILA</name>
<feature type="domain" description="TRPM-like" evidence="14">
    <location>
        <begin position="683"/>
        <end position="792"/>
    </location>
</feature>
<dbReference type="PROSITE" id="PS50005">
    <property type="entry name" value="TPR"/>
    <property type="match status" value="2"/>
</dbReference>
<keyword evidence="8 12" id="KW-0472">Membrane</keyword>
<feature type="transmembrane region" description="Helical" evidence="12">
    <location>
        <begin position="819"/>
        <end position="841"/>
    </location>
</feature>
<dbReference type="InterPro" id="IPR057366">
    <property type="entry name" value="TRPM-like"/>
</dbReference>
<dbReference type="InterPro" id="IPR011990">
    <property type="entry name" value="TPR-like_helical_dom_sf"/>
</dbReference>
<dbReference type="SMART" id="SM00028">
    <property type="entry name" value="TPR"/>
    <property type="match status" value="4"/>
</dbReference>
<feature type="repeat" description="TPR" evidence="10">
    <location>
        <begin position="1169"/>
        <end position="1202"/>
    </location>
</feature>
<dbReference type="InterPro" id="IPR050927">
    <property type="entry name" value="TRPM"/>
</dbReference>
<feature type="compositionally biased region" description="Polar residues" evidence="11">
    <location>
        <begin position="1387"/>
        <end position="1404"/>
    </location>
</feature>
<evidence type="ECO:0000256" key="10">
    <source>
        <dbReference type="PROSITE-ProRule" id="PRU00339"/>
    </source>
</evidence>
<evidence type="ECO:0000256" key="8">
    <source>
        <dbReference type="ARBA" id="ARBA00023136"/>
    </source>
</evidence>
<dbReference type="Pfam" id="PF25508">
    <property type="entry name" value="TRPM2"/>
    <property type="match status" value="1"/>
</dbReference>
<keyword evidence="5 10" id="KW-0802">TPR repeat</keyword>
<dbReference type="InterPro" id="IPR041491">
    <property type="entry name" value="TRPM_SLOG"/>
</dbReference>
<evidence type="ECO:0000256" key="7">
    <source>
        <dbReference type="ARBA" id="ARBA00023065"/>
    </source>
</evidence>
<feature type="region of interest" description="Disordered" evidence="11">
    <location>
        <begin position="1386"/>
        <end position="1463"/>
    </location>
</feature>
<evidence type="ECO:0000259" key="13">
    <source>
        <dbReference type="Pfam" id="PF18139"/>
    </source>
</evidence>
<keyword evidence="9" id="KW-0407">Ion channel</keyword>
<dbReference type="Pfam" id="PF07719">
    <property type="entry name" value="TPR_2"/>
    <property type="match status" value="1"/>
</dbReference>
<reference evidence="15" key="1">
    <citation type="submission" date="2021-02" db="EMBL/GenBank/DDBJ databases">
        <authorList>
            <person name="Nowell W R."/>
        </authorList>
    </citation>
    <scope>NUCLEOTIDE SEQUENCE</scope>
</reference>
<dbReference type="EMBL" id="CAJOAZ010000790">
    <property type="protein sequence ID" value="CAF3713806.1"/>
    <property type="molecule type" value="Genomic_DNA"/>
</dbReference>
<keyword evidence="2" id="KW-0813">Transport</keyword>
<keyword evidence="3 12" id="KW-0812">Transmembrane</keyword>
<feature type="compositionally biased region" description="Basic and acidic residues" evidence="11">
    <location>
        <begin position="452"/>
        <end position="462"/>
    </location>
</feature>
<comment type="subcellular location">
    <subcellularLocation>
        <location evidence="1">Membrane</location>
        <topology evidence="1">Multi-pass membrane protein</topology>
    </subcellularLocation>
</comment>
<dbReference type="GO" id="GO:0005261">
    <property type="term" value="F:monoatomic cation channel activity"/>
    <property type="evidence" value="ECO:0007669"/>
    <property type="project" value="TreeGrafter"/>
</dbReference>
<proteinExistence type="predicted"/>
<feature type="compositionally biased region" description="Basic and acidic residues" evidence="11">
    <location>
        <begin position="23"/>
        <end position="32"/>
    </location>
</feature>
<evidence type="ECO:0000313" key="15">
    <source>
        <dbReference type="EMBL" id="CAF3713806.1"/>
    </source>
</evidence>
<dbReference type="InterPro" id="IPR013105">
    <property type="entry name" value="TPR_2"/>
</dbReference>
<organism evidence="15 16">
    <name type="scientific">Adineta steineri</name>
    <dbReference type="NCBI Taxonomy" id="433720"/>
    <lineage>
        <taxon>Eukaryota</taxon>
        <taxon>Metazoa</taxon>
        <taxon>Spiralia</taxon>
        <taxon>Gnathifera</taxon>
        <taxon>Rotifera</taxon>
        <taxon>Eurotatoria</taxon>
        <taxon>Bdelloidea</taxon>
        <taxon>Adinetida</taxon>
        <taxon>Adinetidae</taxon>
        <taxon>Adineta</taxon>
    </lineage>
</organism>
<feature type="domain" description="TRPM SLOG" evidence="13">
    <location>
        <begin position="130"/>
        <end position="234"/>
    </location>
</feature>
<evidence type="ECO:0000256" key="5">
    <source>
        <dbReference type="ARBA" id="ARBA00022803"/>
    </source>
</evidence>